<proteinExistence type="predicted"/>
<protein>
    <submittedName>
        <fullName evidence="1">ORF85</fullName>
    </submittedName>
</protein>
<keyword evidence="2" id="KW-1185">Reference proteome</keyword>
<accession>Q9YQY3</accession>
<evidence type="ECO:0000313" key="2">
    <source>
        <dbReference type="Proteomes" id="UP000011238"/>
    </source>
</evidence>
<reference evidence="1 2" key="2">
    <citation type="journal article" date="2006" name="J. Gen. Virol.">
        <title>Genome sequences of two frog herpesviruses.</title>
        <authorList>
            <person name="Davison A.J."/>
            <person name="Cunningham C."/>
            <person name="Sauerbier W."/>
            <person name="McKinnell R.G."/>
        </authorList>
    </citation>
    <scope>NUCLEOTIDE SEQUENCE [LARGE SCALE GENOMIC DNA]</scope>
    <source>
        <strain evidence="1 2">McKinnell</strain>
    </source>
</reference>
<dbReference type="Proteomes" id="UP000011238">
    <property type="component" value="Segment"/>
</dbReference>
<sequence>MWDLDPEPSILPQPLYLQNVFHYALPALPGLISVNERLLRDDNVTYALSARAYLAHNMHQCVHAFWLDADDRGPHLIYVDTVAGDVCMRIRRDVSLSASVGRCTDARCLFELLEEICASWPADVSANRPSANRWGALLAAAQRPSVTSAAQYKAAMNTAIQIARGVTRFMGFETRRLPESVRFEQIQHVTPQRELMVSAIRYTRIETPTELELYLTTLYGHAMVELDITCEADKSKRVSEEQILRPLQNRASWFYERGQRESFRDLYCGGWKQWLGVDQWALCCFL</sequence>
<reference evidence="1 2" key="1">
    <citation type="journal article" date="1999" name="J. Cancer Res. Clin. Oncol.">
        <title>Genomic studies of the Lucke tumor herpesvirus (RaHV-1).</title>
        <authorList>
            <person name="Davison A.J."/>
            <person name="Sauerbier W."/>
            <person name="Dolan A."/>
            <person name="Addison C."/>
            <person name="McKinnell R.G."/>
        </authorList>
    </citation>
    <scope>NUCLEOTIDE SEQUENCE [LARGE SCALE GENOMIC DNA]</scope>
    <source>
        <strain evidence="1 2">McKinnell</strain>
    </source>
</reference>
<dbReference type="EMBL" id="DQ665917">
    <property type="protein sequence ID" value="AAD12282.1"/>
    <property type="molecule type" value="Genomic_DNA"/>
</dbReference>
<dbReference type="GeneID" id="5141243"/>
<dbReference type="KEGG" id="vg:5141243"/>
<organism evidence="2">
    <name type="scientific">Ranid herpesvirus 1</name>
    <name type="common">Lucke tumor herpesvirus</name>
    <dbReference type="NCBI Taxonomy" id="85655"/>
    <lineage>
        <taxon>Viruses</taxon>
        <taxon>Duplodnaviria</taxon>
        <taxon>Heunggongvirae</taxon>
        <taxon>Peploviricota</taxon>
        <taxon>Herviviricetes</taxon>
        <taxon>Herpesvirales</taxon>
        <taxon>Alloherpesviridae</taxon>
        <taxon>Batravirus</taxon>
        <taxon>Batravirus ranidallo1</taxon>
    </lineage>
</organism>
<name>Q9YQY3_9VIRU</name>
<evidence type="ECO:0000313" key="1">
    <source>
        <dbReference type="EMBL" id="AAD12282.1"/>
    </source>
</evidence>
<dbReference type="RefSeq" id="YP_656740.1">
    <property type="nucleotide sequence ID" value="NC_008211.1"/>
</dbReference>